<evidence type="ECO:0000256" key="2">
    <source>
        <dbReference type="SAM" id="Phobius"/>
    </source>
</evidence>
<dbReference type="PROSITE" id="PS50109">
    <property type="entry name" value="HIS_KIN"/>
    <property type="match status" value="1"/>
</dbReference>
<dbReference type="PANTHER" id="PTHR45339:SF3">
    <property type="entry name" value="HISTIDINE KINASE"/>
    <property type="match status" value="1"/>
</dbReference>
<dbReference type="Gene3D" id="3.40.50.2300">
    <property type="match status" value="1"/>
</dbReference>
<evidence type="ECO:0000256" key="1">
    <source>
        <dbReference type="ARBA" id="ARBA00022553"/>
    </source>
</evidence>
<dbReference type="InterPro" id="IPR003661">
    <property type="entry name" value="HisK_dim/P_dom"/>
</dbReference>
<dbReference type="SMART" id="SM00448">
    <property type="entry name" value="REC"/>
    <property type="match status" value="1"/>
</dbReference>
<dbReference type="SUPFAM" id="SSF55785">
    <property type="entry name" value="PYP-like sensor domain (PAS domain)"/>
    <property type="match status" value="1"/>
</dbReference>
<dbReference type="SUPFAM" id="SSF52172">
    <property type="entry name" value="CheY-like"/>
    <property type="match status" value="1"/>
</dbReference>
<dbReference type="InterPro" id="IPR036890">
    <property type="entry name" value="HATPase_C_sf"/>
</dbReference>
<dbReference type="Pfam" id="PF00072">
    <property type="entry name" value="Response_reg"/>
    <property type="match status" value="1"/>
</dbReference>
<dbReference type="CDD" id="cd00082">
    <property type="entry name" value="HisKA"/>
    <property type="match status" value="1"/>
</dbReference>
<dbReference type="PROSITE" id="PS50110">
    <property type="entry name" value="RESPONSE_REGULATORY"/>
    <property type="match status" value="1"/>
</dbReference>
<dbReference type="GO" id="GO:0000155">
    <property type="term" value="F:phosphorelay sensor kinase activity"/>
    <property type="evidence" value="ECO:0007669"/>
    <property type="project" value="InterPro"/>
</dbReference>
<dbReference type="InterPro" id="IPR036097">
    <property type="entry name" value="HisK_dim/P_sf"/>
</dbReference>
<protein>
    <submittedName>
        <fullName evidence="5">Sensory box histidine kinase/response regulator</fullName>
    </submittedName>
</protein>
<dbReference type="InterPro" id="IPR003594">
    <property type="entry name" value="HATPase_dom"/>
</dbReference>
<dbReference type="InterPro" id="IPR011006">
    <property type="entry name" value="CheY-like_superfamily"/>
</dbReference>
<dbReference type="PANTHER" id="PTHR45339">
    <property type="entry name" value="HYBRID SIGNAL TRANSDUCTION HISTIDINE KINASE J"/>
    <property type="match status" value="1"/>
</dbReference>
<keyword evidence="5" id="KW-0418">Kinase</keyword>
<feature type="domain" description="Response regulatory" evidence="4">
    <location>
        <begin position="593"/>
        <end position="710"/>
    </location>
</feature>
<dbReference type="FunFam" id="3.30.565.10:FF:000010">
    <property type="entry name" value="Sensor histidine kinase RcsC"/>
    <property type="match status" value="1"/>
</dbReference>
<dbReference type="SUPFAM" id="SSF55874">
    <property type="entry name" value="ATPase domain of HSP90 chaperone/DNA topoisomerase II/histidine kinase"/>
    <property type="match status" value="1"/>
</dbReference>
<dbReference type="AlphaFoldDB" id="A0A3B0SET3"/>
<dbReference type="Gene3D" id="3.30.565.10">
    <property type="entry name" value="Histidine kinase-like ATPase, C-terminal domain"/>
    <property type="match status" value="1"/>
</dbReference>
<dbReference type="Pfam" id="PF08447">
    <property type="entry name" value="PAS_3"/>
    <property type="match status" value="1"/>
</dbReference>
<reference evidence="5" key="1">
    <citation type="submission" date="2018-06" db="EMBL/GenBank/DDBJ databases">
        <authorList>
            <person name="Zhirakovskaya E."/>
        </authorList>
    </citation>
    <scope>NUCLEOTIDE SEQUENCE</scope>
</reference>
<dbReference type="InterPro" id="IPR013655">
    <property type="entry name" value="PAS_fold_3"/>
</dbReference>
<feature type="transmembrane region" description="Helical" evidence="2">
    <location>
        <begin position="12"/>
        <end position="35"/>
    </location>
</feature>
<feature type="domain" description="Histidine kinase" evidence="3">
    <location>
        <begin position="345"/>
        <end position="567"/>
    </location>
</feature>
<dbReference type="Pfam" id="PF02518">
    <property type="entry name" value="HATPase_c"/>
    <property type="match status" value="1"/>
</dbReference>
<dbReference type="InterPro" id="IPR005467">
    <property type="entry name" value="His_kinase_dom"/>
</dbReference>
<evidence type="ECO:0000259" key="3">
    <source>
        <dbReference type="PROSITE" id="PS50109"/>
    </source>
</evidence>
<dbReference type="SMART" id="SM00388">
    <property type="entry name" value="HisKA"/>
    <property type="match status" value="1"/>
</dbReference>
<keyword evidence="2" id="KW-0812">Transmembrane</keyword>
<feature type="non-terminal residue" evidence="5">
    <location>
        <position position="726"/>
    </location>
</feature>
<dbReference type="SMART" id="SM00387">
    <property type="entry name" value="HATPase_c"/>
    <property type="match status" value="1"/>
</dbReference>
<dbReference type="InterPro" id="IPR035965">
    <property type="entry name" value="PAS-like_dom_sf"/>
</dbReference>
<keyword evidence="1" id="KW-0597">Phosphoprotein</keyword>
<dbReference type="PRINTS" id="PR00344">
    <property type="entry name" value="BCTRLSENSOR"/>
</dbReference>
<dbReference type="SUPFAM" id="SSF47384">
    <property type="entry name" value="Homodimeric domain of signal transducing histidine kinase"/>
    <property type="match status" value="1"/>
</dbReference>
<organism evidence="5">
    <name type="scientific">hydrothermal vent metagenome</name>
    <dbReference type="NCBI Taxonomy" id="652676"/>
    <lineage>
        <taxon>unclassified sequences</taxon>
        <taxon>metagenomes</taxon>
        <taxon>ecological metagenomes</taxon>
    </lineage>
</organism>
<keyword evidence="5" id="KW-0808">Transferase</keyword>
<sequence length="726" mass="78690">MSHNALRQTQNRLNVINILFIASAIISLVGALGIAEGATLNKLNFFHLKYNIELSNAMKYLTPDSDLKPVEGIIGKIREQPIACLKMIGPLEMVVMRAAGAGHARSLCTKDVADVDQALQAVSAYNANAISFSQLMAELTVARNTFIENSEAFEPLVKDTVRLIVITMIVLLATKGMAIAVLGLVLSRRISGAFALMDEATKKSKKSEARLKMAFEGSTEAIWEWDEKTDALTASHYFFGAFGFENPGQVDLKQWLTDYGHPDDIQAGYASWKSHVKHGTTHDVICRIGDGTSAWLWFRIRGCARKDANGKIVEALGTLSNVTDLVEAQIQAEDANRAKSEFLATMSHEIRTPMNGVLGMLNLMIQGNNLGAAEHDKAIIAHDSAEGLLNILNDILDYSRLDAGQVELEKLSFNPERIGAAVVELLTSKAEEKGLRLSYNATESLPPWVELDPTRVRQILVNLISNAIKFTKEGSVDVQVSYRAESENHGVIKFEINDTGIGISDDAQDRLFKRFSQVDASMTRRFGGAGLGLAISKQLVTRMDGEIGCKSTPGSGSQFWFTLPVDVAKAPPAEVNDGAGDEADDDINVGALRILAAEDQPINQQVLCAFLTGAGHEVTLVKDGVLALAAIQQSDFDIVLMDIQMPNMDGFEATRAIRALSDPLSAIPIIALTANAMAGDKEHCLASGMDGYVSKPINAEDLHREIAAVITHSANAEPRGSEHDRP</sequence>
<evidence type="ECO:0000313" key="5">
    <source>
        <dbReference type="EMBL" id="VAW04485.1"/>
    </source>
</evidence>
<dbReference type="InterPro" id="IPR004358">
    <property type="entry name" value="Sig_transdc_His_kin-like_C"/>
</dbReference>
<dbReference type="Pfam" id="PF00512">
    <property type="entry name" value="HisKA"/>
    <property type="match status" value="1"/>
</dbReference>
<dbReference type="CDD" id="cd16922">
    <property type="entry name" value="HATPase_EvgS-ArcB-TorS-like"/>
    <property type="match status" value="1"/>
</dbReference>
<gene>
    <name evidence="5" type="ORF">MNBD_ALPHA05-191</name>
</gene>
<dbReference type="Gene3D" id="1.10.287.130">
    <property type="match status" value="1"/>
</dbReference>
<keyword evidence="2" id="KW-0472">Membrane</keyword>
<accession>A0A3B0SET3</accession>
<dbReference type="EMBL" id="UOEH01000436">
    <property type="protein sequence ID" value="VAW04485.1"/>
    <property type="molecule type" value="Genomic_DNA"/>
</dbReference>
<dbReference type="Gene3D" id="3.30.450.20">
    <property type="entry name" value="PAS domain"/>
    <property type="match status" value="1"/>
</dbReference>
<dbReference type="InterPro" id="IPR001789">
    <property type="entry name" value="Sig_transdc_resp-reg_receiver"/>
</dbReference>
<evidence type="ECO:0000259" key="4">
    <source>
        <dbReference type="PROSITE" id="PS50110"/>
    </source>
</evidence>
<proteinExistence type="predicted"/>
<name>A0A3B0SET3_9ZZZZ</name>
<dbReference type="CDD" id="cd17546">
    <property type="entry name" value="REC_hyHK_CKI1_RcsC-like"/>
    <property type="match status" value="1"/>
</dbReference>
<keyword evidence="2" id="KW-1133">Transmembrane helix</keyword>